<dbReference type="GO" id="GO:0000287">
    <property type="term" value="F:magnesium ion binding"/>
    <property type="evidence" value="ECO:0007669"/>
    <property type="project" value="TreeGrafter"/>
</dbReference>
<dbReference type="Proteomes" id="UP001140560">
    <property type="component" value="Unassembled WGS sequence"/>
</dbReference>
<dbReference type="SUPFAM" id="SSF144083">
    <property type="entry name" value="Magnesium transport protein CorA, transmembrane region"/>
    <property type="match status" value="1"/>
</dbReference>
<reference evidence="6" key="1">
    <citation type="submission" date="2022-10" db="EMBL/GenBank/DDBJ databases">
        <title>Tapping the CABI collections for fungal endophytes: first genome assemblies for Collariella, Neodidymelliopsis, Ascochyta clinopodiicola, Didymella pomorum, Didymosphaeria variabile, Neocosmospora piperis and Neocucurbitaria cava.</title>
        <authorList>
            <person name="Hill R."/>
        </authorList>
    </citation>
    <scope>NUCLEOTIDE SEQUENCE</scope>
    <source>
        <strain evidence="6">IMI 356814</strain>
    </source>
</reference>
<comment type="caution">
    <text evidence="6">The sequence shown here is derived from an EMBL/GenBank/DDBJ whole genome shotgun (WGS) entry which is preliminary data.</text>
</comment>
<sequence>MLGTHAFRNTTCLRIPQDMDHVKGTTPVDWHADSYWRNRRLSPAQLQIHDVRLEGWKRDAGAMLQMREVLSSTLLPDLDGRDDLTNIIPYEEITKTQNEQNRLRALAAEFGWMNCLASNEVQQTTLDSEDMRKCRWIHISSKFSDYLSGCLLGLSDWRKNPNRIVAAMNQLESCINQQERFSKHGRYFAPFFQHLGGVYGDENDEDGPMLLSVPFLDWTVQGEPPPLRFQVDPREGYSSSRTSSHLLRSILQHFYRLEDTTDRESQQVFTKHKPWLTDRDLDLKVRRWYGHYPTSLNVDELWILVIDARHVVTFSSNQSWKSRWPPLQLSSRIMEVSFRGIRNAYLNVSDEQDYTSSTHVIASLSGALGMLHRSFWTDITLCLSDRYASYLGHLQYRLHRSPSTKLVMDLLQVQEELNIIISIMEQQMKLVTSLQDKLRPQRSRGISHTSTRPYNYRSTGTIPPADIATYRQMSFSHLLDPAAQLLENLQREYADLVDLRENSNALINRTIQLVNIRLEDHGKAILVFTIVTIIFLPLSFISSFFGMNFSDIRNMERTQGLFWIVACSLTIATLAFSLFLAFYGGAIMDWLVTWRDTRNRKLKRQQAVRRIVPGQQQHGIRNFAVLDAMRPRPNASGMF</sequence>
<name>A0A9W9CMD4_9PLEO</name>
<gene>
    <name evidence="6" type="ORF">N0V83_004631</name>
</gene>
<dbReference type="Gene3D" id="1.20.58.340">
    <property type="entry name" value="Magnesium transport protein CorA, transmembrane region"/>
    <property type="match status" value="1"/>
</dbReference>
<proteinExistence type="predicted"/>
<feature type="transmembrane region" description="Helical" evidence="5">
    <location>
        <begin position="525"/>
        <end position="549"/>
    </location>
</feature>
<dbReference type="GO" id="GO:0005886">
    <property type="term" value="C:plasma membrane"/>
    <property type="evidence" value="ECO:0007669"/>
    <property type="project" value="UniProtKB-SubCell"/>
</dbReference>
<dbReference type="GO" id="GO:0050897">
    <property type="term" value="F:cobalt ion binding"/>
    <property type="evidence" value="ECO:0007669"/>
    <property type="project" value="TreeGrafter"/>
</dbReference>
<dbReference type="GO" id="GO:0015087">
    <property type="term" value="F:cobalt ion transmembrane transporter activity"/>
    <property type="evidence" value="ECO:0007669"/>
    <property type="project" value="TreeGrafter"/>
</dbReference>
<evidence type="ECO:0000256" key="1">
    <source>
        <dbReference type="ARBA" id="ARBA00004651"/>
    </source>
</evidence>
<accession>A0A9W9CMD4</accession>
<evidence type="ECO:0000256" key="2">
    <source>
        <dbReference type="ARBA" id="ARBA00022692"/>
    </source>
</evidence>
<keyword evidence="2 5" id="KW-0812">Transmembrane</keyword>
<dbReference type="InterPro" id="IPR002523">
    <property type="entry name" value="MgTranspt_CorA/ZnTranspt_ZntB"/>
</dbReference>
<dbReference type="GO" id="GO:0015095">
    <property type="term" value="F:magnesium ion transmembrane transporter activity"/>
    <property type="evidence" value="ECO:0007669"/>
    <property type="project" value="TreeGrafter"/>
</dbReference>
<evidence type="ECO:0000256" key="3">
    <source>
        <dbReference type="ARBA" id="ARBA00022989"/>
    </source>
</evidence>
<dbReference type="OrthoDB" id="5430750at2759"/>
<comment type="subcellular location">
    <subcellularLocation>
        <location evidence="1">Cell membrane</location>
        <topology evidence="1">Multi-pass membrane protein</topology>
    </subcellularLocation>
</comment>
<keyword evidence="4 5" id="KW-0472">Membrane</keyword>
<dbReference type="InterPro" id="IPR045863">
    <property type="entry name" value="CorA_TM1_TM2"/>
</dbReference>
<dbReference type="EMBL" id="JAPEUY010000007">
    <property type="protein sequence ID" value="KAJ4371414.1"/>
    <property type="molecule type" value="Genomic_DNA"/>
</dbReference>
<dbReference type="PANTHER" id="PTHR46494">
    <property type="entry name" value="CORA FAMILY METAL ION TRANSPORTER (EUROFUNG)"/>
    <property type="match status" value="1"/>
</dbReference>
<evidence type="ECO:0000256" key="4">
    <source>
        <dbReference type="ARBA" id="ARBA00023136"/>
    </source>
</evidence>
<dbReference type="AlphaFoldDB" id="A0A9W9CMD4"/>
<feature type="transmembrane region" description="Helical" evidence="5">
    <location>
        <begin position="561"/>
        <end position="583"/>
    </location>
</feature>
<dbReference type="PANTHER" id="PTHR46494:SF1">
    <property type="entry name" value="CORA FAMILY METAL ION TRANSPORTER (EUROFUNG)"/>
    <property type="match status" value="1"/>
</dbReference>
<evidence type="ECO:0000313" key="6">
    <source>
        <dbReference type="EMBL" id="KAJ4371414.1"/>
    </source>
</evidence>
<evidence type="ECO:0000256" key="5">
    <source>
        <dbReference type="SAM" id="Phobius"/>
    </source>
</evidence>
<protein>
    <submittedName>
        <fullName evidence="6">Uncharacterized protein</fullName>
    </submittedName>
</protein>
<dbReference type="Pfam" id="PF01544">
    <property type="entry name" value="CorA"/>
    <property type="match status" value="1"/>
</dbReference>
<keyword evidence="7" id="KW-1185">Reference proteome</keyword>
<evidence type="ECO:0000313" key="7">
    <source>
        <dbReference type="Proteomes" id="UP001140560"/>
    </source>
</evidence>
<organism evidence="6 7">
    <name type="scientific">Neocucurbitaria cava</name>
    <dbReference type="NCBI Taxonomy" id="798079"/>
    <lineage>
        <taxon>Eukaryota</taxon>
        <taxon>Fungi</taxon>
        <taxon>Dikarya</taxon>
        <taxon>Ascomycota</taxon>
        <taxon>Pezizomycotina</taxon>
        <taxon>Dothideomycetes</taxon>
        <taxon>Pleosporomycetidae</taxon>
        <taxon>Pleosporales</taxon>
        <taxon>Pleosporineae</taxon>
        <taxon>Cucurbitariaceae</taxon>
        <taxon>Neocucurbitaria</taxon>
    </lineage>
</organism>
<keyword evidence="3 5" id="KW-1133">Transmembrane helix</keyword>